<name>A0A814IK86_9BILA</name>
<comment type="caution">
    <text evidence="1">The sequence shown here is derived from an EMBL/GenBank/DDBJ whole genome shotgun (WGS) entry which is preliminary data.</text>
</comment>
<protein>
    <recommendedName>
        <fullName evidence="5">F-box domain-containing protein</fullName>
    </recommendedName>
</protein>
<dbReference type="Proteomes" id="UP000663832">
    <property type="component" value="Unassembled WGS sequence"/>
</dbReference>
<sequence>MPFHQLIDLCQIYLLIFTLPKLKYLKIISHQFKDPVPLPFATDNQQLSMIEHLIIDYSITFSELAAILSYIPKVYHLNFWHRDINYPLIQMISTIALSKLTHTSMNISFLEFDEFEIFLSKLPSTLKSFNLVYTEKELEYLDFDMSEQLILQNFPQLEKFYFNYTVYTYDEDEFIFDGCVCDQFISSFWINRQLLLNLRSFLFL</sequence>
<dbReference type="Gene3D" id="3.80.10.10">
    <property type="entry name" value="Ribonuclease Inhibitor"/>
    <property type="match status" value="1"/>
</dbReference>
<dbReference type="SUPFAM" id="SSF52047">
    <property type="entry name" value="RNI-like"/>
    <property type="match status" value="1"/>
</dbReference>
<evidence type="ECO:0000313" key="2">
    <source>
        <dbReference type="EMBL" id="CAF1044933.1"/>
    </source>
</evidence>
<dbReference type="EMBL" id="CAJNOI010000082">
    <property type="protein sequence ID" value="CAF1024676.1"/>
    <property type="molecule type" value="Genomic_DNA"/>
</dbReference>
<evidence type="ECO:0000313" key="4">
    <source>
        <dbReference type="Proteomes" id="UP000663877"/>
    </source>
</evidence>
<dbReference type="AlphaFoldDB" id="A0A814IK86"/>
<dbReference type="InterPro" id="IPR032675">
    <property type="entry name" value="LRR_dom_sf"/>
</dbReference>
<accession>A0A814IK86</accession>
<evidence type="ECO:0000313" key="3">
    <source>
        <dbReference type="Proteomes" id="UP000663832"/>
    </source>
</evidence>
<dbReference type="OrthoDB" id="9995583at2759"/>
<gene>
    <name evidence="1" type="ORF">BJG266_LOCUS17192</name>
    <name evidence="2" type="ORF">QVE165_LOCUS17284</name>
</gene>
<evidence type="ECO:0008006" key="5">
    <source>
        <dbReference type="Google" id="ProtNLM"/>
    </source>
</evidence>
<reference evidence="1" key="1">
    <citation type="submission" date="2021-02" db="EMBL/GenBank/DDBJ databases">
        <authorList>
            <person name="Nowell W R."/>
        </authorList>
    </citation>
    <scope>NUCLEOTIDE SEQUENCE</scope>
</reference>
<evidence type="ECO:0000313" key="1">
    <source>
        <dbReference type="EMBL" id="CAF1024676.1"/>
    </source>
</evidence>
<dbReference type="Proteomes" id="UP000663877">
    <property type="component" value="Unassembled WGS sequence"/>
</dbReference>
<organism evidence="1 4">
    <name type="scientific">Adineta steineri</name>
    <dbReference type="NCBI Taxonomy" id="433720"/>
    <lineage>
        <taxon>Eukaryota</taxon>
        <taxon>Metazoa</taxon>
        <taxon>Spiralia</taxon>
        <taxon>Gnathifera</taxon>
        <taxon>Rotifera</taxon>
        <taxon>Eurotatoria</taxon>
        <taxon>Bdelloidea</taxon>
        <taxon>Adinetida</taxon>
        <taxon>Adinetidae</taxon>
        <taxon>Adineta</taxon>
    </lineage>
</organism>
<keyword evidence="3" id="KW-1185">Reference proteome</keyword>
<dbReference type="EMBL" id="CAJNOM010000099">
    <property type="protein sequence ID" value="CAF1044933.1"/>
    <property type="molecule type" value="Genomic_DNA"/>
</dbReference>
<proteinExistence type="predicted"/>